<comment type="caution">
    <text evidence="7">The sequence shown here is derived from an EMBL/GenBank/DDBJ whole genome shotgun (WGS) entry which is preliminary data.</text>
</comment>
<organism evidence="7 8">
    <name type="scientific">Euplotes crassus</name>
    <dbReference type="NCBI Taxonomy" id="5936"/>
    <lineage>
        <taxon>Eukaryota</taxon>
        <taxon>Sar</taxon>
        <taxon>Alveolata</taxon>
        <taxon>Ciliophora</taxon>
        <taxon>Intramacronucleata</taxon>
        <taxon>Spirotrichea</taxon>
        <taxon>Hypotrichia</taxon>
        <taxon>Euplotida</taxon>
        <taxon>Euplotidae</taxon>
        <taxon>Moneuplotes</taxon>
    </lineage>
</organism>
<evidence type="ECO:0000256" key="4">
    <source>
        <dbReference type="PROSITE-ProRule" id="PRU00175"/>
    </source>
</evidence>
<evidence type="ECO:0000313" key="7">
    <source>
        <dbReference type="EMBL" id="CAI2363420.1"/>
    </source>
</evidence>
<keyword evidence="5" id="KW-0812">Transmembrane</keyword>
<dbReference type="InterPro" id="IPR001841">
    <property type="entry name" value="Znf_RING"/>
</dbReference>
<dbReference type="PROSITE" id="PS00518">
    <property type="entry name" value="ZF_RING_1"/>
    <property type="match status" value="1"/>
</dbReference>
<dbReference type="AlphaFoldDB" id="A0AAD1XAI5"/>
<protein>
    <recommendedName>
        <fullName evidence="6">RING-type domain-containing protein</fullName>
    </recommendedName>
</protein>
<keyword evidence="3" id="KW-0862">Zinc</keyword>
<accession>A0AAD1XAI5</accession>
<evidence type="ECO:0000256" key="3">
    <source>
        <dbReference type="ARBA" id="ARBA00022833"/>
    </source>
</evidence>
<dbReference type="InterPro" id="IPR017907">
    <property type="entry name" value="Znf_RING_CS"/>
</dbReference>
<proteinExistence type="predicted"/>
<keyword evidence="5" id="KW-0472">Membrane</keyword>
<evidence type="ECO:0000313" key="8">
    <source>
        <dbReference type="Proteomes" id="UP001295684"/>
    </source>
</evidence>
<keyword evidence="2 4" id="KW-0863">Zinc-finger</keyword>
<keyword evidence="5" id="KW-1133">Transmembrane helix</keyword>
<dbReference type="GO" id="GO:0008270">
    <property type="term" value="F:zinc ion binding"/>
    <property type="evidence" value="ECO:0007669"/>
    <property type="project" value="UniProtKB-KW"/>
</dbReference>
<evidence type="ECO:0000256" key="1">
    <source>
        <dbReference type="ARBA" id="ARBA00022723"/>
    </source>
</evidence>
<dbReference type="Proteomes" id="UP001295684">
    <property type="component" value="Unassembled WGS sequence"/>
</dbReference>
<reference evidence="7" key="1">
    <citation type="submission" date="2023-07" db="EMBL/GenBank/DDBJ databases">
        <authorList>
            <consortium name="AG Swart"/>
            <person name="Singh M."/>
            <person name="Singh A."/>
            <person name="Seah K."/>
            <person name="Emmerich C."/>
        </authorList>
    </citation>
    <scope>NUCLEOTIDE SEQUENCE</scope>
    <source>
        <strain evidence="7">DP1</strain>
    </source>
</reference>
<gene>
    <name evidence="7" type="ORF">ECRASSUSDP1_LOCUS4756</name>
</gene>
<evidence type="ECO:0000259" key="6">
    <source>
        <dbReference type="PROSITE" id="PS50089"/>
    </source>
</evidence>
<feature type="domain" description="RING-type" evidence="6">
    <location>
        <begin position="157"/>
        <end position="202"/>
    </location>
</feature>
<feature type="transmembrane region" description="Helical" evidence="5">
    <location>
        <begin position="227"/>
        <end position="249"/>
    </location>
</feature>
<keyword evidence="1" id="KW-0479">Metal-binding</keyword>
<evidence type="ECO:0000256" key="2">
    <source>
        <dbReference type="ARBA" id="ARBA00022771"/>
    </source>
</evidence>
<keyword evidence="8" id="KW-1185">Reference proteome</keyword>
<sequence length="255" mass="29107">MSSLKCQYCNGSPVERPLECGSAVCNHCVKEWILNRTYIYKAADNVQIPCIGLQCDHYFSQEDLLRILGKQKLGTINKEASMVKLQPRKVTLRCYFGTCSYITSMNTDLVGEDHYCPHCTVFLKENLWTRSDTQLLKEVSIFMIICAIFTLCTSKICPICESTGFKDKINGYTRCNNCHHDYCDLCLQLFERYHLTLCPLKRYLTGIFSSFFCIIASIKLLPFLGNWAYVIIVFLCILHSLPILVPVVTKTPNCG</sequence>
<evidence type="ECO:0000256" key="5">
    <source>
        <dbReference type="SAM" id="Phobius"/>
    </source>
</evidence>
<name>A0AAD1XAI5_EUPCR</name>
<feature type="transmembrane region" description="Helical" evidence="5">
    <location>
        <begin position="203"/>
        <end position="221"/>
    </location>
</feature>
<dbReference type="PROSITE" id="PS50089">
    <property type="entry name" value="ZF_RING_2"/>
    <property type="match status" value="1"/>
</dbReference>
<dbReference type="EMBL" id="CAMPGE010004570">
    <property type="protein sequence ID" value="CAI2363420.1"/>
    <property type="molecule type" value="Genomic_DNA"/>
</dbReference>